<dbReference type="EMBL" id="MNPL01001732">
    <property type="protein sequence ID" value="OQR78860.1"/>
    <property type="molecule type" value="Genomic_DNA"/>
</dbReference>
<sequence length="240" mass="27616">YADFYRNLSVWTGANITDWDTAGSIYDCVMIERLYGLPQPQWVTDHFDELEYQQDQSFEWYSKTPQLQRFRAGPLAKQILGNMQEVTKEPTDVRVHMYSTHDTEIASLLNLYGLFDQKSPSYGATVIVELWQDVAFSNYSVKVLRLNYLDMTPREVLHLPLPDFADRIASKLPSDWEKECGRKNAFILDGRDGQLFAMAVASWATLAFLCLISCCYCVCIRDSSNKKTIMYQPLPTETIS</sequence>
<evidence type="ECO:0000313" key="9">
    <source>
        <dbReference type="EMBL" id="OQR78860.1"/>
    </source>
</evidence>
<dbReference type="Gene3D" id="3.40.50.1240">
    <property type="entry name" value="Phosphoglycerate mutase-like"/>
    <property type="match status" value="1"/>
</dbReference>
<dbReference type="PANTHER" id="PTHR11567">
    <property type="entry name" value="ACID PHOSPHATASE-RELATED"/>
    <property type="match status" value="1"/>
</dbReference>
<keyword evidence="7" id="KW-0325">Glycoprotein</keyword>
<dbReference type="Pfam" id="PF00328">
    <property type="entry name" value="His_Phos_2"/>
    <property type="match status" value="1"/>
</dbReference>
<keyword evidence="4" id="KW-0732">Signal</keyword>
<evidence type="ECO:0000256" key="3">
    <source>
        <dbReference type="ARBA" id="ARBA00012646"/>
    </source>
</evidence>
<evidence type="ECO:0000256" key="7">
    <source>
        <dbReference type="ARBA" id="ARBA00023180"/>
    </source>
</evidence>
<feature type="transmembrane region" description="Helical" evidence="8">
    <location>
        <begin position="195"/>
        <end position="220"/>
    </location>
</feature>
<dbReference type="PANTHER" id="PTHR11567:SF211">
    <property type="entry name" value="PROSTATIC ACID PHOSPHATASE"/>
    <property type="match status" value="1"/>
</dbReference>
<keyword evidence="5" id="KW-0378">Hydrolase</keyword>
<evidence type="ECO:0000256" key="4">
    <source>
        <dbReference type="ARBA" id="ARBA00022729"/>
    </source>
</evidence>
<name>A0A1V9XZH4_9ACAR</name>
<keyword evidence="8" id="KW-1133">Transmembrane helix</keyword>
<dbReference type="STRING" id="418985.A0A1V9XZH4"/>
<dbReference type="InterPro" id="IPR050645">
    <property type="entry name" value="Histidine_acid_phosphatase"/>
</dbReference>
<evidence type="ECO:0000256" key="8">
    <source>
        <dbReference type="SAM" id="Phobius"/>
    </source>
</evidence>
<keyword evidence="6" id="KW-1015">Disulfide bond</keyword>
<reference evidence="9 10" key="1">
    <citation type="journal article" date="2017" name="Gigascience">
        <title>Draft genome of the honey bee ectoparasitic mite, Tropilaelaps mercedesae, is shaped by the parasitic life history.</title>
        <authorList>
            <person name="Dong X."/>
            <person name="Armstrong S.D."/>
            <person name="Xia D."/>
            <person name="Makepeace B.L."/>
            <person name="Darby A.C."/>
            <person name="Kadowaki T."/>
        </authorList>
    </citation>
    <scope>NUCLEOTIDE SEQUENCE [LARGE SCALE GENOMIC DNA]</scope>
    <source>
        <strain evidence="9">Wuxi-XJTLU</strain>
    </source>
</reference>
<protein>
    <recommendedName>
        <fullName evidence="3">acid phosphatase</fullName>
        <ecNumber evidence="3">3.1.3.2</ecNumber>
    </recommendedName>
</protein>
<dbReference type="Proteomes" id="UP000192247">
    <property type="component" value="Unassembled WGS sequence"/>
</dbReference>
<keyword evidence="8" id="KW-0472">Membrane</keyword>
<evidence type="ECO:0000313" key="10">
    <source>
        <dbReference type="Proteomes" id="UP000192247"/>
    </source>
</evidence>
<dbReference type="SUPFAM" id="SSF53254">
    <property type="entry name" value="Phosphoglycerate mutase-like"/>
    <property type="match status" value="1"/>
</dbReference>
<feature type="non-terminal residue" evidence="9">
    <location>
        <position position="1"/>
    </location>
</feature>
<dbReference type="OrthoDB" id="6418769at2759"/>
<dbReference type="InParanoid" id="A0A1V9XZH4"/>
<evidence type="ECO:0000256" key="5">
    <source>
        <dbReference type="ARBA" id="ARBA00022801"/>
    </source>
</evidence>
<proteinExistence type="inferred from homology"/>
<gene>
    <name evidence="9" type="ORF">BIW11_06125</name>
</gene>
<comment type="catalytic activity">
    <reaction evidence="1">
        <text>a phosphate monoester + H2O = an alcohol + phosphate</text>
        <dbReference type="Rhea" id="RHEA:15017"/>
        <dbReference type="ChEBI" id="CHEBI:15377"/>
        <dbReference type="ChEBI" id="CHEBI:30879"/>
        <dbReference type="ChEBI" id="CHEBI:43474"/>
        <dbReference type="ChEBI" id="CHEBI:67140"/>
        <dbReference type="EC" id="3.1.3.2"/>
    </reaction>
</comment>
<dbReference type="AlphaFoldDB" id="A0A1V9XZH4"/>
<evidence type="ECO:0000256" key="2">
    <source>
        <dbReference type="ARBA" id="ARBA00005375"/>
    </source>
</evidence>
<comment type="similarity">
    <text evidence="2">Belongs to the histidine acid phosphatase family.</text>
</comment>
<dbReference type="EC" id="3.1.3.2" evidence="3"/>
<comment type="caution">
    <text evidence="9">The sequence shown here is derived from an EMBL/GenBank/DDBJ whole genome shotgun (WGS) entry which is preliminary data.</text>
</comment>
<evidence type="ECO:0000256" key="1">
    <source>
        <dbReference type="ARBA" id="ARBA00000032"/>
    </source>
</evidence>
<dbReference type="InterPro" id="IPR000560">
    <property type="entry name" value="His_Pase_clade-2"/>
</dbReference>
<evidence type="ECO:0000256" key="6">
    <source>
        <dbReference type="ARBA" id="ARBA00023157"/>
    </source>
</evidence>
<keyword evidence="8" id="KW-0812">Transmembrane</keyword>
<dbReference type="CDD" id="cd07061">
    <property type="entry name" value="HP_HAP_like"/>
    <property type="match status" value="1"/>
</dbReference>
<organism evidence="9 10">
    <name type="scientific">Tropilaelaps mercedesae</name>
    <dbReference type="NCBI Taxonomy" id="418985"/>
    <lineage>
        <taxon>Eukaryota</taxon>
        <taxon>Metazoa</taxon>
        <taxon>Ecdysozoa</taxon>
        <taxon>Arthropoda</taxon>
        <taxon>Chelicerata</taxon>
        <taxon>Arachnida</taxon>
        <taxon>Acari</taxon>
        <taxon>Parasitiformes</taxon>
        <taxon>Mesostigmata</taxon>
        <taxon>Gamasina</taxon>
        <taxon>Dermanyssoidea</taxon>
        <taxon>Laelapidae</taxon>
        <taxon>Tropilaelaps</taxon>
    </lineage>
</organism>
<accession>A0A1V9XZH4</accession>
<keyword evidence="10" id="KW-1185">Reference proteome</keyword>
<dbReference type="InterPro" id="IPR029033">
    <property type="entry name" value="His_PPase_superfam"/>
</dbReference>
<dbReference type="GO" id="GO:0003993">
    <property type="term" value="F:acid phosphatase activity"/>
    <property type="evidence" value="ECO:0007669"/>
    <property type="project" value="UniProtKB-EC"/>
</dbReference>